<evidence type="ECO:0000313" key="2">
    <source>
        <dbReference type="EMBL" id="BCJ68480.1"/>
    </source>
</evidence>
<protein>
    <recommendedName>
        <fullName evidence="4">Right handed beta helix domain-containing protein</fullName>
    </recommendedName>
</protein>
<reference evidence="2" key="1">
    <citation type="submission" date="2020-08" db="EMBL/GenBank/DDBJ databases">
        <title>Whole genome shotgun sequence of Polymorphospora rubra NBRC 101157.</title>
        <authorList>
            <person name="Komaki H."/>
            <person name="Tamura T."/>
        </authorList>
    </citation>
    <scope>NUCLEOTIDE SEQUENCE</scope>
    <source>
        <strain evidence="2">NBRC 101157</strain>
    </source>
</reference>
<gene>
    <name evidence="2" type="ORF">Prubr_55010</name>
</gene>
<dbReference type="InterPro" id="IPR006311">
    <property type="entry name" value="TAT_signal"/>
</dbReference>
<dbReference type="EMBL" id="AP023359">
    <property type="protein sequence ID" value="BCJ68480.1"/>
    <property type="molecule type" value="Genomic_DNA"/>
</dbReference>
<dbReference type="SUPFAM" id="SSF51126">
    <property type="entry name" value="Pectin lyase-like"/>
    <property type="match status" value="1"/>
</dbReference>
<keyword evidence="1" id="KW-0732">Signal</keyword>
<organism evidence="2 3">
    <name type="scientific">Polymorphospora rubra</name>
    <dbReference type="NCBI Taxonomy" id="338584"/>
    <lineage>
        <taxon>Bacteria</taxon>
        <taxon>Bacillati</taxon>
        <taxon>Actinomycetota</taxon>
        <taxon>Actinomycetes</taxon>
        <taxon>Micromonosporales</taxon>
        <taxon>Micromonosporaceae</taxon>
        <taxon>Polymorphospora</taxon>
    </lineage>
</organism>
<evidence type="ECO:0000256" key="1">
    <source>
        <dbReference type="SAM" id="SignalP"/>
    </source>
</evidence>
<name>A0A810N679_9ACTN</name>
<keyword evidence="3" id="KW-1185">Reference proteome</keyword>
<dbReference type="Gene3D" id="2.160.20.10">
    <property type="entry name" value="Single-stranded right-handed beta-helix, Pectin lyase-like"/>
    <property type="match status" value="1"/>
</dbReference>
<dbReference type="PROSITE" id="PS51318">
    <property type="entry name" value="TAT"/>
    <property type="match status" value="1"/>
</dbReference>
<dbReference type="InterPro" id="IPR011050">
    <property type="entry name" value="Pectin_lyase_fold/virulence"/>
</dbReference>
<dbReference type="InterPro" id="IPR012334">
    <property type="entry name" value="Pectin_lyas_fold"/>
</dbReference>
<proteinExistence type="predicted"/>
<dbReference type="InterPro" id="IPR006626">
    <property type="entry name" value="PbH1"/>
</dbReference>
<feature type="signal peptide" evidence="1">
    <location>
        <begin position="1"/>
        <end position="36"/>
    </location>
</feature>
<dbReference type="KEGG" id="pry:Prubr_55010"/>
<dbReference type="Proteomes" id="UP000680866">
    <property type="component" value="Chromosome"/>
</dbReference>
<dbReference type="RefSeq" id="WP_212817707.1">
    <property type="nucleotide sequence ID" value="NZ_AP023359.1"/>
</dbReference>
<dbReference type="SMART" id="SM00710">
    <property type="entry name" value="PbH1"/>
    <property type="match status" value="3"/>
</dbReference>
<feature type="chain" id="PRO_5032533640" description="Right handed beta helix domain-containing protein" evidence="1">
    <location>
        <begin position="37"/>
        <end position="694"/>
    </location>
</feature>
<accession>A0A810N679</accession>
<sequence>MEERTTGNARRRALTAIGLAGLAVAGSQAVATAAQARPGRRLTLTGTTESVADLRGTAGTADGDQIHLLGYHAGTPGVGGGVLYWDADATEPDNGGTVFAVTGVATGRWKRPYATRIDLAWFGWTGTGTGNDSPKVQAAIGALPAGGTIEAGPGKVRLEDTIQVVGVPIVFAGAGVSDNDEYSTQYIVATGADDGFHLSGVRGGGMRDLQVRGSGLTGGNFIMTSRNGTDGNYMLTFANVRFKDGYNGITLRGANTVRFVNCVWNGFNGQQVILLNGVNNDSRADPVEFVQCGIAAGSANENTDNLVIDGLGGSIKFIATAILFGRHGIWLKNTPGASIPKFLYFEGGGFENAHGVPVLLEAGAQAQFTNVYISADNEHDNVRIGPGFTGSATFSNSVIRGCGRNGLDIASTRITVTGCLIGNNGRTAHPTFARTVTGAANNGSGKVRITTGAAHGWESGDRISIQGVTGTTEANGKWAIEVVDEDTFDLPAVAFANGYAGGGTAYRHGAGINIRDTASRVVIVGNAIGALADGINRQDYGIVNAAADVLISDNDLNGNTVGPYQLTGTPTAQTRITGNKGVEQIDGWLTARVAGPVTDGLFDFGNLLYLDSQRIRVVRVTRVVGAGTCNVRLDADGASAGGTAVAATTAVSTTSLVTPFTVDGIGGPRRLQARVLGASGVTDLEVQFGYQLVS</sequence>
<dbReference type="AlphaFoldDB" id="A0A810N679"/>
<evidence type="ECO:0008006" key="4">
    <source>
        <dbReference type="Google" id="ProtNLM"/>
    </source>
</evidence>
<evidence type="ECO:0000313" key="3">
    <source>
        <dbReference type="Proteomes" id="UP000680866"/>
    </source>
</evidence>